<reference evidence="1 2" key="1">
    <citation type="journal article" date="2021" name="Microorganisms">
        <title>The Ever-Expanding Pseudomonas Genus: Description of 43 New Species and Partition of the Pseudomonas putida Group.</title>
        <authorList>
            <person name="Girard L."/>
            <person name="Lood C."/>
            <person name="Hofte M."/>
            <person name="Vandamme P."/>
            <person name="Rokni-Zadeh H."/>
            <person name="van Noort V."/>
            <person name="Lavigne R."/>
            <person name="De Mot R."/>
        </authorList>
    </citation>
    <scope>NUCLEOTIDE SEQUENCE [LARGE SCALE GENOMIC DNA]</scope>
    <source>
        <strain evidence="1 2">COW77</strain>
    </source>
</reference>
<evidence type="ECO:0000313" key="1">
    <source>
        <dbReference type="EMBL" id="QXH56287.1"/>
    </source>
</evidence>
<dbReference type="RefSeq" id="WP_217867494.1">
    <property type="nucleotide sequence ID" value="NZ_CP077077.1"/>
</dbReference>
<accession>A0ABX8NJV9</accession>
<organism evidence="1 2">
    <name type="scientific">Pseudomonas maumuensis</name>
    <dbReference type="NCBI Taxonomy" id="2842354"/>
    <lineage>
        <taxon>Bacteria</taxon>
        <taxon>Pseudomonadati</taxon>
        <taxon>Pseudomonadota</taxon>
        <taxon>Gammaproteobacteria</taxon>
        <taxon>Pseudomonadales</taxon>
        <taxon>Pseudomonadaceae</taxon>
        <taxon>Pseudomonas</taxon>
    </lineage>
</organism>
<sequence>MSAVSPPAALTLRQAVAHVFRSRPTLRQVVELEAYKTIIARVPSLLDHQPTLRCAKDIYVQFPMDEKGWMAVRPLLDVLMEAILRGGTLIFTAEHVFRTQVDGTLFCDVPREDGTFLRQVILNPAVLNAPLGALVKDAVERFRQAQIAYWNQAVEGYAQLGDVTRHQWLGQVLRTHLARAVDGEALTVGQRACLVDLLLGKTQGFAIFAVQASLHRRDDDPVDVLQPDLLIHAQDEIQQQWLWCSPAGFVRGFDDEDAFAQAFERMMGQRYTFETFGWTRYQLEGDVLMQQSGLVLEYLLDQVGSLQVQVFDSVPALEKNLHGLTDPAGLMLNLDLDSGAEVILELPEWIGRADSKGHLRAGRMLLELGANQASSNGRTSLEGIEGPRTYTLRCLRERMQVLHPGVTPYDPDDLLIVLEGGADPEARSTVTLTEWALYKQQALGRKEPVTVEHRLAATQLAAWVDVSGLRQLIDDVDIGGRYPGYVSTQLDDPARSSLRIQRFASEWRLQLLAVGLQAWSKCRLSESRWQALAEFCRSASDFKGNVDLAPLAFGVKHLRTRDEATYMFVIRFHEPAFVLLYCPYYEKDSLTCANDLDSLMATIRQSATLSSRILDWVSPAAKATYDNNGFVQPHLTQGLGTPLVEQPIDVPEPAKIVFTPWLADADLRMYQGLRTLLVQLADRATVSNSEARWASVGEYILNFSRLVSLVPGPIGEALSAIFSLEQLHTVLDDYQHGSTVLLPHRLLGLFTDLAWGLLVRRAAAFADTLVSESLVDIDGAPASPSERYRAALTPARGTVHGVDTLESREQQTLLIASGWGEGPSSRRKALAVYAAPVRLGPATLDPASQLHRVDGHVYAELDGVAYQVRRDAGELRVVAQDGRLGPALWHGHGWFIKRGFFGGSGRAGQPSRALEQTRTALRARVARHHTAAEEAQKSFQGLLGQLIAKDDAIDREHKRQALVRQNPGGRLTEQEIATRVEASEALIVGLQAEERALRHGAVQAKEKGLAEAGKQDELLSRLARLTPEEARSAVQARRDEWRCFNLTDALYVRDELHRLSDRQALYAKANALNGKLFSEIGEPLAAYRADLAGCVPLMKRMLVAMQLIDELVVEMPEAATFYHGDQVKTVRTFIDNHHFNIIDMRFEHLAALAELSLLPSPTSNLLRWHKVVDRLSGNRLRAAAANHAMVLTSNLPHVDRLEVLQEAWYHYSKAAHEALVQLNMGSPAIDATMLGEYLQHMELLKQSANHLLIQASQEFAGMNVPMRAAYAVSEGMHRAVRTTTGELLIATQQATEDGGEQLVVSDPVGGDVLHRFHCRQGVWVETLPEPQAQDPAWVPASEAAEHARNVLEQGGALQERVRDYLARDLDHRDLETLVDGQIEALQAARDSVRDDEALHGRLVEAVAQWKGNKVAWLTRLHSQTRKPGAAALAFLHERNLLNVAYVRRETSANHVAFDEYRIQVLVQPGGKQVSATWAGHFHLDSQDASAADFSVGHLKNWSE</sequence>
<keyword evidence="2" id="KW-1185">Reference proteome</keyword>
<name>A0ABX8NJV9_9PSED</name>
<proteinExistence type="predicted"/>
<gene>
    <name evidence="1" type="ORF">KSS90_23685</name>
</gene>
<dbReference type="Proteomes" id="UP000824010">
    <property type="component" value="Chromosome"/>
</dbReference>
<dbReference type="EMBL" id="CP077077">
    <property type="protein sequence ID" value="QXH56287.1"/>
    <property type="molecule type" value="Genomic_DNA"/>
</dbReference>
<protein>
    <submittedName>
        <fullName evidence="1">Uncharacterized protein</fullName>
    </submittedName>
</protein>
<evidence type="ECO:0000313" key="2">
    <source>
        <dbReference type="Proteomes" id="UP000824010"/>
    </source>
</evidence>